<feature type="compositionally biased region" description="Basic and acidic residues" evidence="2">
    <location>
        <begin position="305"/>
        <end position="317"/>
    </location>
</feature>
<dbReference type="GO" id="GO:0016887">
    <property type="term" value="F:ATP hydrolysis activity"/>
    <property type="evidence" value="ECO:0007669"/>
    <property type="project" value="InterPro"/>
</dbReference>
<dbReference type="InterPro" id="IPR003593">
    <property type="entry name" value="AAA+_ATPase"/>
</dbReference>
<sequence>MYTHYFGLKDHPFRLVPDPRYFFPAPFHELVSKRLLEGLISTLRVAVVSGPPGVGKTLLLTHFMEQLGQSYPVIFINNPKLPLEELLAFIQNKFDIPIKDHSIAGRLSALESFGQDISQTGKRLVILIDEADSLSQEAVQALFKLTNPTEAIIPPFFMVLAIRNNASEHLSLLLKNQDVVEGYSLLPLLTDQISPYIDLRLRQAGYADKNPFSPEAIARLAELSHGIPRLINRLCDAALLEASLTDKKLIPPQIIDEVAQGLWLALGNESTSGNLPLARGTEAAFLPQTEKPLSQPQEATITSKVSREEDTQIRDESEPTPIHPLPKDNFSDSKKSLDKLLPAERAPKLKNITQPHQGFASLPQGLRIGEKKTKITIVLGITAALVIASFYLLILAPGRTSFPSVAEFTEMIKGTASKAEDFAKEKGEEFIEEVEISANQAFPPSVEKNGDETALETNIGSEEGEASTHQAIQEAVTSDPESQTNSTQPSSNLETSVLPPITQPPVATSQLGLESDDPPPEEETTTLLEPKEKQQKDQHTSLPEAKSQKAPPQPSQAQQIALLLARAKQQEAAFKLTTPEGDNAYESYTKILKMVPNHPEVAKGLQRIRDYYVNWGLKAENEKQLDMAVVYYKRALSIFPNDFALRTALQRVQTRQEGNQP</sequence>
<evidence type="ECO:0000256" key="1">
    <source>
        <dbReference type="PROSITE-ProRule" id="PRU00339"/>
    </source>
</evidence>
<dbReference type="SUPFAM" id="SSF52540">
    <property type="entry name" value="P-loop containing nucleoside triphosphate hydrolases"/>
    <property type="match status" value="1"/>
</dbReference>
<evidence type="ECO:0000313" key="6">
    <source>
        <dbReference type="Proteomes" id="UP000294325"/>
    </source>
</evidence>
<dbReference type="Gene3D" id="3.40.50.300">
    <property type="entry name" value="P-loop containing nucleotide triphosphate hydrolases"/>
    <property type="match status" value="1"/>
</dbReference>
<keyword evidence="3" id="KW-0812">Transmembrane</keyword>
<dbReference type="CDD" id="cd00009">
    <property type="entry name" value="AAA"/>
    <property type="match status" value="1"/>
</dbReference>
<feature type="transmembrane region" description="Helical" evidence="3">
    <location>
        <begin position="375"/>
        <end position="394"/>
    </location>
</feature>
<name>A0A4P7BYV7_9GAMM</name>
<dbReference type="OrthoDB" id="9780149at2"/>
<feature type="compositionally biased region" description="Acidic residues" evidence="2">
    <location>
        <begin position="514"/>
        <end position="524"/>
    </location>
</feature>
<evidence type="ECO:0000256" key="2">
    <source>
        <dbReference type="SAM" id="MobiDB-lite"/>
    </source>
</evidence>
<feature type="region of interest" description="Disordered" evidence="2">
    <location>
        <begin position="462"/>
        <end position="557"/>
    </location>
</feature>
<dbReference type="Proteomes" id="UP000294325">
    <property type="component" value="Chromosome"/>
</dbReference>
<dbReference type="PANTHER" id="PTHR35894:SF1">
    <property type="entry name" value="PHOSPHORIBULOKINASE _ URIDINE KINASE FAMILY"/>
    <property type="match status" value="1"/>
</dbReference>
<dbReference type="Gene3D" id="1.25.40.10">
    <property type="entry name" value="Tetratricopeptide repeat domain"/>
    <property type="match status" value="1"/>
</dbReference>
<gene>
    <name evidence="5" type="ORF">E3U44_13300</name>
</gene>
<feature type="region of interest" description="Disordered" evidence="2">
    <location>
        <begin position="286"/>
        <end position="334"/>
    </location>
</feature>
<evidence type="ECO:0000256" key="3">
    <source>
        <dbReference type="SAM" id="Phobius"/>
    </source>
</evidence>
<keyword evidence="3" id="KW-0472">Membrane</keyword>
<dbReference type="SMART" id="SM00028">
    <property type="entry name" value="TPR"/>
    <property type="match status" value="2"/>
</dbReference>
<dbReference type="SMART" id="SM00382">
    <property type="entry name" value="AAA"/>
    <property type="match status" value="1"/>
</dbReference>
<keyword evidence="6" id="KW-1185">Reference proteome</keyword>
<evidence type="ECO:0000313" key="5">
    <source>
        <dbReference type="EMBL" id="QBQ55378.1"/>
    </source>
</evidence>
<dbReference type="SUPFAM" id="SSF48452">
    <property type="entry name" value="TPR-like"/>
    <property type="match status" value="1"/>
</dbReference>
<accession>A0A4P7BYV7</accession>
<dbReference type="RefSeq" id="WP_134358638.1">
    <property type="nucleotide sequence ID" value="NZ_CP038033.1"/>
</dbReference>
<dbReference type="Pfam" id="PF13401">
    <property type="entry name" value="AAA_22"/>
    <property type="match status" value="1"/>
</dbReference>
<dbReference type="InterPro" id="IPR049945">
    <property type="entry name" value="AAA_22"/>
</dbReference>
<keyword evidence="1" id="KW-0802">TPR repeat</keyword>
<dbReference type="EMBL" id="CP038033">
    <property type="protein sequence ID" value="QBQ55378.1"/>
    <property type="molecule type" value="Genomic_DNA"/>
</dbReference>
<dbReference type="InterPro" id="IPR019734">
    <property type="entry name" value="TPR_rpt"/>
</dbReference>
<dbReference type="InterPro" id="IPR011990">
    <property type="entry name" value="TPR-like_helical_dom_sf"/>
</dbReference>
<reference evidence="5 6" key="1">
    <citation type="submission" date="2019-03" db="EMBL/GenBank/DDBJ databases">
        <title>The genome sequence of Nitrosococcus wardiae strain D1FHST reveals the archetypal metabolic capacity of ammonia-oxidizing Gammaproteobacteria.</title>
        <authorList>
            <person name="Wang L."/>
            <person name="Lim C.K."/>
            <person name="Hanson T.E."/>
            <person name="Dang H."/>
            <person name="Klotz M.G."/>
        </authorList>
    </citation>
    <scope>NUCLEOTIDE SEQUENCE [LARGE SCALE GENOMIC DNA]</scope>
    <source>
        <strain evidence="5 6">D1FHS</strain>
    </source>
</reference>
<feature type="repeat" description="TPR" evidence="1">
    <location>
        <begin position="609"/>
        <end position="642"/>
    </location>
</feature>
<feature type="domain" description="AAA+ ATPase" evidence="4">
    <location>
        <begin position="42"/>
        <end position="166"/>
    </location>
</feature>
<dbReference type="InterPro" id="IPR027417">
    <property type="entry name" value="P-loop_NTPase"/>
</dbReference>
<evidence type="ECO:0000259" key="4">
    <source>
        <dbReference type="SMART" id="SM00382"/>
    </source>
</evidence>
<organism evidence="5 6">
    <name type="scientific">Nitrosococcus wardiae</name>
    <dbReference type="NCBI Taxonomy" id="1814290"/>
    <lineage>
        <taxon>Bacteria</taxon>
        <taxon>Pseudomonadati</taxon>
        <taxon>Pseudomonadota</taxon>
        <taxon>Gammaproteobacteria</taxon>
        <taxon>Chromatiales</taxon>
        <taxon>Chromatiaceae</taxon>
        <taxon>Nitrosococcus</taxon>
    </lineage>
</organism>
<dbReference type="PANTHER" id="PTHR35894">
    <property type="entry name" value="GENERAL SECRETION PATHWAY PROTEIN A-RELATED"/>
    <property type="match status" value="1"/>
</dbReference>
<dbReference type="AlphaFoldDB" id="A0A4P7BYV7"/>
<feature type="compositionally biased region" description="Polar residues" evidence="2">
    <location>
        <begin position="291"/>
        <end position="304"/>
    </location>
</feature>
<protein>
    <submittedName>
        <fullName evidence="5">AAA family ATPase</fullName>
    </submittedName>
</protein>
<dbReference type="InterPro" id="IPR052026">
    <property type="entry name" value="ExeA_AAA_ATPase_DNA-bind"/>
</dbReference>
<keyword evidence="3" id="KW-1133">Transmembrane helix</keyword>
<feature type="compositionally biased region" description="Basic and acidic residues" evidence="2">
    <location>
        <begin position="529"/>
        <end position="539"/>
    </location>
</feature>
<dbReference type="PROSITE" id="PS50005">
    <property type="entry name" value="TPR"/>
    <property type="match status" value="1"/>
</dbReference>
<feature type="compositionally biased region" description="Polar residues" evidence="2">
    <location>
        <begin position="467"/>
        <end position="495"/>
    </location>
</feature>
<proteinExistence type="predicted"/>
<feature type="compositionally biased region" description="Basic and acidic residues" evidence="2">
    <location>
        <begin position="325"/>
        <end position="334"/>
    </location>
</feature>
<dbReference type="KEGG" id="nwr:E3U44_13300"/>